<evidence type="ECO:0000313" key="2">
    <source>
        <dbReference type="EMBL" id="MDS0284764.1"/>
    </source>
</evidence>
<keyword evidence="1" id="KW-0472">Membrane</keyword>
<dbReference type="RefSeq" id="WP_310902429.1">
    <property type="nucleotide sequence ID" value="NZ_JAMQOS010000012.1"/>
</dbReference>
<accession>A0ABU2FWE3</accession>
<keyword evidence="3" id="KW-1185">Reference proteome</keyword>
<organism evidence="2 3">
    <name type="scientific">Haloarcula onubensis</name>
    <dbReference type="NCBI Taxonomy" id="2950539"/>
    <lineage>
        <taxon>Archaea</taxon>
        <taxon>Methanobacteriati</taxon>
        <taxon>Methanobacteriota</taxon>
        <taxon>Stenosarchaea group</taxon>
        <taxon>Halobacteria</taxon>
        <taxon>Halobacteriales</taxon>
        <taxon>Haloarculaceae</taxon>
        <taxon>Haloarcula</taxon>
    </lineage>
</organism>
<evidence type="ECO:0000256" key="1">
    <source>
        <dbReference type="SAM" id="Phobius"/>
    </source>
</evidence>
<proteinExistence type="predicted"/>
<dbReference type="EMBL" id="JAMQOS010000012">
    <property type="protein sequence ID" value="MDS0284764.1"/>
    <property type="molecule type" value="Genomic_DNA"/>
</dbReference>
<reference evidence="2 3" key="1">
    <citation type="submission" date="2022-06" db="EMBL/GenBank/DDBJ databases">
        <title>Halomicroarcula sp. a new haloarchaeum isolate from saline soil.</title>
        <authorList>
            <person name="Strakova D."/>
            <person name="Galisteo C."/>
            <person name="Sanchez-Porro C."/>
            <person name="Ventosa A."/>
        </authorList>
    </citation>
    <scope>NUCLEOTIDE SEQUENCE [LARGE SCALE GENOMIC DNA]</scope>
    <source>
        <strain evidence="2 3">S3CR25-11</strain>
    </source>
</reference>
<name>A0ABU2FWE3_9EURY</name>
<protein>
    <recommendedName>
        <fullName evidence="4">ArsR family transcriptional regulator</fullName>
    </recommendedName>
</protein>
<keyword evidence="1" id="KW-0812">Transmembrane</keyword>
<comment type="caution">
    <text evidence="2">The sequence shown here is derived from an EMBL/GenBank/DDBJ whole genome shotgun (WGS) entry which is preliminary data.</text>
</comment>
<keyword evidence="1" id="KW-1133">Transmembrane helix</keyword>
<evidence type="ECO:0008006" key="4">
    <source>
        <dbReference type="Google" id="ProtNLM"/>
    </source>
</evidence>
<feature type="transmembrane region" description="Helical" evidence="1">
    <location>
        <begin position="110"/>
        <end position="133"/>
    </location>
</feature>
<evidence type="ECO:0000313" key="3">
    <source>
        <dbReference type="Proteomes" id="UP001268864"/>
    </source>
</evidence>
<gene>
    <name evidence="2" type="ORF">NDI86_21920</name>
</gene>
<dbReference type="Proteomes" id="UP001268864">
    <property type="component" value="Unassembled WGS sequence"/>
</dbReference>
<feature type="transmembrane region" description="Helical" evidence="1">
    <location>
        <begin position="139"/>
        <end position="164"/>
    </location>
</feature>
<sequence length="177" mass="18556">MPRKKVVRGERVADCLKDADRPFVTTTDIADYLGVTPEGVRNRTDEIERHDEIERGSVGNSTVFWLADWQDRQPQAAGSGGGPTTTGGESKGILSRLFAATPSFGSPAEVWALTLLTATLGLVLGVSFGLIVAQPPVGVAALAVSVVLGFALTVTLPVSLYFVLKQTAGTVQSGETA</sequence>